<comment type="activity regulation">
    <text evidence="11">Inhibited by UTP.</text>
</comment>
<evidence type="ECO:0000256" key="2">
    <source>
        <dbReference type="ARBA" id="ARBA00004791"/>
    </source>
</evidence>
<keyword evidence="7 11" id="KW-0418">Kinase</keyword>
<dbReference type="KEGG" id="phy:AJ81_10800"/>
<dbReference type="GO" id="GO:0005524">
    <property type="term" value="F:ATP binding"/>
    <property type="evidence" value="ECO:0007669"/>
    <property type="project" value="UniProtKB-KW"/>
</dbReference>
<keyword evidence="8 11" id="KW-0067">ATP-binding</keyword>
<dbReference type="FunFam" id="3.40.1160.10:FF:000001">
    <property type="entry name" value="Uridylate kinase"/>
    <property type="match status" value="1"/>
</dbReference>
<dbReference type="OrthoDB" id="9807458at2"/>
<accession>A0A0X1KTH6</accession>
<name>A0A0X1KTH6_9THEM</name>
<dbReference type="Gene3D" id="3.40.1160.10">
    <property type="entry name" value="Acetylglutamate kinase-like"/>
    <property type="match status" value="1"/>
</dbReference>
<organism evidence="13 14">
    <name type="scientific">Pseudothermotoga hypogea DSM 11164 = NBRC 106472</name>
    <dbReference type="NCBI Taxonomy" id="1123384"/>
    <lineage>
        <taxon>Bacteria</taxon>
        <taxon>Thermotogati</taxon>
        <taxon>Thermotogota</taxon>
        <taxon>Thermotogae</taxon>
        <taxon>Thermotogales</taxon>
        <taxon>Thermotogaceae</taxon>
        <taxon>Pseudothermotoga</taxon>
    </lineage>
</organism>
<keyword evidence="4 11" id="KW-0963">Cytoplasm</keyword>
<dbReference type="HAMAP" id="MF_01220_B">
    <property type="entry name" value="PyrH_B"/>
    <property type="match status" value="1"/>
</dbReference>
<dbReference type="AlphaFoldDB" id="A0A0X1KTH6"/>
<dbReference type="PATRIC" id="fig|1123384.7.peg.2161"/>
<gene>
    <name evidence="11 13" type="primary">pyrH</name>
    <name evidence="13" type="ORF">AJ81_10800</name>
</gene>
<sequence length="233" mass="25662">MYKRVLIKLSGEVMCGEGERGFDRKNVEFLVRQLAQVVEYGVNVGIVIGAGNIFRGEELIDLPHSLADQIGMLGTVINALYLKGILQRVGMKCVVVSQISSLPSIRPIHYDDINLYFDAGYVVIFAGGTSNPFFTTDTAAALRAVEMGAELLIKATKVDGVYDSDPRKNRDAKKFERLSYRDAIKLGLKVMDTEAFSICGRYKLPIVVLNFFEDGALLRAVKGEPVGSYISPE</sequence>
<reference evidence="13 14" key="1">
    <citation type="submission" date="2014-01" db="EMBL/GenBank/DDBJ databases">
        <title>Genome sequencing of Thermotog hypogea.</title>
        <authorList>
            <person name="Zhang X."/>
            <person name="Alvare G."/>
            <person name="Fristensky B."/>
            <person name="Chen L."/>
            <person name="Suen T."/>
            <person name="Chen Q."/>
            <person name="Ma K."/>
        </authorList>
    </citation>
    <scope>NUCLEOTIDE SEQUENCE [LARGE SCALE GENOMIC DNA]</scope>
    <source>
        <strain evidence="13 14">DSM 11164</strain>
    </source>
</reference>
<dbReference type="Pfam" id="PF00696">
    <property type="entry name" value="AA_kinase"/>
    <property type="match status" value="1"/>
</dbReference>
<keyword evidence="6 11" id="KW-0547">Nucleotide-binding</keyword>
<evidence type="ECO:0000256" key="10">
    <source>
        <dbReference type="ARBA" id="ARBA00047767"/>
    </source>
</evidence>
<dbReference type="InterPro" id="IPR015963">
    <property type="entry name" value="Uridylate_kinase_bac"/>
</dbReference>
<dbReference type="STRING" id="1123384.AJ81_10800"/>
<evidence type="ECO:0000259" key="12">
    <source>
        <dbReference type="Pfam" id="PF00696"/>
    </source>
</evidence>
<evidence type="ECO:0000256" key="8">
    <source>
        <dbReference type="ARBA" id="ARBA00022840"/>
    </source>
</evidence>
<comment type="caution">
    <text evidence="11">Lacks conserved residue(s) required for the propagation of feature annotation.</text>
</comment>
<dbReference type="InterPro" id="IPR011817">
    <property type="entry name" value="Uridylate_kinase"/>
</dbReference>
<evidence type="ECO:0000256" key="4">
    <source>
        <dbReference type="ARBA" id="ARBA00022490"/>
    </source>
</evidence>
<dbReference type="GO" id="GO:0044210">
    <property type="term" value="P:'de novo' CTP biosynthetic process"/>
    <property type="evidence" value="ECO:0007669"/>
    <property type="project" value="UniProtKB-UniRule"/>
</dbReference>
<protein>
    <recommendedName>
        <fullName evidence="11">Uridylate kinase</fullName>
        <shortName evidence="11">UK</shortName>
        <ecNumber evidence="11">2.7.4.22</ecNumber>
    </recommendedName>
    <alternativeName>
        <fullName evidence="11">Uridine monophosphate kinase</fullName>
        <shortName evidence="11">UMP kinase</shortName>
        <shortName evidence="11">UMPK</shortName>
    </alternativeName>
</protein>
<dbReference type="GO" id="GO:0005737">
    <property type="term" value="C:cytoplasm"/>
    <property type="evidence" value="ECO:0007669"/>
    <property type="project" value="UniProtKB-SubCell"/>
</dbReference>
<dbReference type="NCBIfam" id="TIGR02075">
    <property type="entry name" value="pyrH_bact"/>
    <property type="match status" value="1"/>
</dbReference>
<comment type="function">
    <text evidence="11">Catalyzes the reversible phosphorylation of UMP to UDP.</text>
</comment>
<dbReference type="SUPFAM" id="SSF53633">
    <property type="entry name" value="Carbamate kinase-like"/>
    <property type="match status" value="1"/>
</dbReference>
<keyword evidence="5 11" id="KW-0808">Transferase</keyword>
<feature type="domain" description="Aspartate/glutamate/uridylate kinase" evidence="12">
    <location>
        <begin position="3"/>
        <end position="210"/>
    </location>
</feature>
<proteinExistence type="inferred from homology"/>
<evidence type="ECO:0000256" key="7">
    <source>
        <dbReference type="ARBA" id="ARBA00022777"/>
    </source>
</evidence>
<evidence type="ECO:0000256" key="1">
    <source>
        <dbReference type="ARBA" id="ARBA00004496"/>
    </source>
</evidence>
<evidence type="ECO:0000313" key="13">
    <source>
        <dbReference type="EMBL" id="AJC74584.1"/>
    </source>
</evidence>
<evidence type="ECO:0000256" key="6">
    <source>
        <dbReference type="ARBA" id="ARBA00022741"/>
    </source>
</evidence>
<feature type="binding site" evidence="11">
    <location>
        <position position="68"/>
    </location>
    <ligand>
        <name>UMP</name>
        <dbReference type="ChEBI" id="CHEBI:57865"/>
    </ligand>
</feature>
<comment type="subunit">
    <text evidence="11">Homohexamer.</text>
</comment>
<dbReference type="UniPathway" id="UPA00159">
    <property type="reaction ID" value="UER00275"/>
</dbReference>
<feature type="binding site" evidence="11">
    <location>
        <begin position="129"/>
        <end position="136"/>
    </location>
    <ligand>
        <name>UMP</name>
        <dbReference type="ChEBI" id="CHEBI:57865"/>
    </ligand>
</feature>
<evidence type="ECO:0000256" key="9">
    <source>
        <dbReference type="ARBA" id="ARBA00022975"/>
    </source>
</evidence>
<dbReference type="Proteomes" id="UP000077469">
    <property type="component" value="Chromosome"/>
</dbReference>
<dbReference type="EC" id="2.7.4.22" evidence="11"/>
<comment type="subcellular location">
    <subcellularLocation>
        <location evidence="1 11">Cytoplasm</location>
    </subcellularLocation>
</comment>
<dbReference type="GO" id="GO:0006225">
    <property type="term" value="P:UDP biosynthetic process"/>
    <property type="evidence" value="ECO:0007669"/>
    <property type="project" value="TreeGrafter"/>
</dbReference>
<dbReference type="GO" id="GO:0033862">
    <property type="term" value="F:UMP kinase activity"/>
    <property type="evidence" value="ECO:0007669"/>
    <property type="project" value="UniProtKB-EC"/>
</dbReference>
<feature type="binding site" evidence="11">
    <location>
        <position position="51"/>
    </location>
    <ligand>
        <name>ATP</name>
        <dbReference type="ChEBI" id="CHEBI:30616"/>
    </ligand>
</feature>
<evidence type="ECO:0000313" key="14">
    <source>
        <dbReference type="Proteomes" id="UP000077469"/>
    </source>
</evidence>
<dbReference type="CDD" id="cd04254">
    <property type="entry name" value="AAK_UMPK-PyrH-Ec"/>
    <property type="match status" value="1"/>
</dbReference>
<evidence type="ECO:0000256" key="3">
    <source>
        <dbReference type="ARBA" id="ARBA00007614"/>
    </source>
</evidence>
<dbReference type="PANTHER" id="PTHR42833:SF4">
    <property type="entry name" value="URIDYLATE KINASE PUMPKIN, CHLOROPLASTIC"/>
    <property type="match status" value="1"/>
</dbReference>
<dbReference type="InterPro" id="IPR001048">
    <property type="entry name" value="Asp/Glu/Uridylate_kinase"/>
</dbReference>
<dbReference type="RefSeq" id="WP_031502873.1">
    <property type="nucleotide sequence ID" value="NZ_CP007141.1"/>
</dbReference>
<keyword evidence="14" id="KW-1185">Reference proteome</keyword>
<dbReference type="EMBL" id="CP007141">
    <property type="protein sequence ID" value="AJC74584.1"/>
    <property type="molecule type" value="Genomic_DNA"/>
</dbReference>
<comment type="similarity">
    <text evidence="3 11">Belongs to the UMP kinase family.</text>
</comment>
<keyword evidence="9 11" id="KW-0665">Pyrimidine biosynthesis</keyword>
<evidence type="ECO:0000256" key="11">
    <source>
        <dbReference type="HAMAP-Rule" id="MF_01220"/>
    </source>
</evidence>
<comment type="catalytic activity">
    <reaction evidence="10 11">
        <text>UMP + ATP = UDP + ADP</text>
        <dbReference type="Rhea" id="RHEA:24400"/>
        <dbReference type="ChEBI" id="CHEBI:30616"/>
        <dbReference type="ChEBI" id="CHEBI:57865"/>
        <dbReference type="ChEBI" id="CHEBI:58223"/>
        <dbReference type="ChEBI" id="CHEBI:456216"/>
        <dbReference type="EC" id="2.7.4.22"/>
    </reaction>
</comment>
<feature type="binding site" evidence="11">
    <location>
        <position position="156"/>
    </location>
    <ligand>
        <name>ATP</name>
        <dbReference type="ChEBI" id="CHEBI:30616"/>
    </ligand>
</feature>
<dbReference type="PIRSF" id="PIRSF005650">
    <property type="entry name" value="Uridylate_kin"/>
    <property type="match status" value="1"/>
</dbReference>
<evidence type="ECO:0000256" key="5">
    <source>
        <dbReference type="ARBA" id="ARBA00022679"/>
    </source>
</evidence>
<dbReference type="InterPro" id="IPR036393">
    <property type="entry name" value="AceGlu_kinase-like_sf"/>
</dbReference>
<feature type="binding site" evidence="11">
    <location>
        <position position="55"/>
    </location>
    <ligand>
        <name>ATP</name>
        <dbReference type="ChEBI" id="CHEBI:30616"/>
    </ligand>
</feature>
<dbReference type="PANTHER" id="PTHR42833">
    <property type="entry name" value="URIDYLATE KINASE"/>
    <property type="match status" value="1"/>
</dbReference>
<comment type="pathway">
    <text evidence="2 11">Pyrimidine metabolism; CTP biosynthesis via de novo pathway; UDP from UMP (UMPK route): step 1/1.</text>
</comment>
<feature type="binding site" evidence="11">
    <location>
        <position position="165"/>
    </location>
    <ligand>
        <name>ATP</name>
        <dbReference type="ChEBI" id="CHEBI:30616"/>
    </ligand>
</feature>
<feature type="binding site" evidence="11">
    <location>
        <position position="162"/>
    </location>
    <ligand>
        <name>ATP</name>
        <dbReference type="ChEBI" id="CHEBI:30616"/>
    </ligand>
</feature>
<dbReference type="PaxDb" id="1123384-AJ81_10800"/>
<feature type="binding site" evidence="11">
    <location>
        <begin position="8"/>
        <end position="11"/>
    </location>
    <ligand>
        <name>ATP</name>
        <dbReference type="ChEBI" id="CHEBI:30616"/>
    </ligand>
</feature>